<accession>A0A1Y2K5Q8</accession>
<dbReference type="InterPro" id="IPR000905">
    <property type="entry name" value="Gcp-like_dom"/>
</dbReference>
<dbReference type="InterPro" id="IPR043129">
    <property type="entry name" value="ATPase_NBD"/>
</dbReference>
<dbReference type="GO" id="GO:0008233">
    <property type="term" value="F:peptidase activity"/>
    <property type="evidence" value="ECO:0007669"/>
    <property type="project" value="UniProtKB-KW"/>
</dbReference>
<evidence type="ECO:0000313" key="2">
    <source>
        <dbReference type="EMBL" id="OSM02335.1"/>
    </source>
</evidence>
<dbReference type="STRING" id="1434232.MAIT1_02461"/>
<keyword evidence="2" id="KW-0645">Protease</keyword>
<reference evidence="2 3" key="1">
    <citation type="journal article" date="2016" name="BMC Genomics">
        <title>Combined genomic and structural analyses of a cultured magnetotactic bacterium reveals its niche adaptation to a dynamic environment.</title>
        <authorList>
            <person name="Araujo A.C."/>
            <person name="Morillo V."/>
            <person name="Cypriano J."/>
            <person name="Teixeira L.C."/>
            <person name="Leao P."/>
            <person name="Lyra S."/>
            <person name="Almeida L.G."/>
            <person name="Bazylinski D.A."/>
            <person name="Vasconcellos A.T."/>
            <person name="Abreu F."/>
            <person name="Lins U."/>
        </authorList>
    </citation>
    <scope>NUCLEOTIDE SEQUENCE [LARGE SCALE GENOMIC DNA]</scope>
    <source>
        <strain evidence="2 3">IT-1</strain>
    </source>
</reference>
<dbReference type="SUPFAM" id="SSF53067">
    <property type="entry name" value="Actin-like ATPase domain"/>
    <property type="match status" value="2"/>
</dbReference>
<dbReference type="Pfam" id="PF00814">
    <property type="entry name" value="TsaD"/>
    <property type="match status" value="1"/>
</dbReference>
<dbReference type="OrthoDB" id="9809995at2"/>
<dbReference type="RefSeq" id="WP_085444815.1">
    <property type="nucleotide sequence ID" value="NZ_LVJN01000020.1"/>
</dbReference>
<evidence type="ECO:0000313" key="3">
    <source>
        <dbReference type="Proteomes" id="UP000194003"/>
    </source>
</evidence>
<dbReference type="InterPro" id="IPR022496">
    <property type="entry name" value="T6A_TsaB"/>
</dbReference>
<proteinExistence type="predicted"/>
<dbReference type="NCBIfam" id="TIGR03725">
    <property type="entry name" value="T6A_YeaZ"/>
    <property type="match status" value="1"/>
</dbReference>
<dbReference type="GO" id="GO:0002949">
    <property type="term" value="P:tRNA threonylcarbamoyladenosine modification"/>
    <property type="evidence" value="ECO:0007669"/>
    <property type="project" value="InterPro"/>
</dbReference>
<evidence type="ECO:0000259" key="1">
    <source>
        <dbReference type="Pfam" id="PF00814"/>
    </source>
</evidence>
<dbReference type="EMBL" id="LVJN01000020">
    <property type="protein sequence ID" value="OSM02335.1"/>
    <property type="molecule type" value="Genomic_DNA"/>
</dbReference>
<dbReference type="Proteomes" id="UP000194003">
    <property type="component" value="Unassembled WGS sequence"/>
</dbReference>
<name>A0A1Y2K5Q8_9PROT</name>
<dbReference type="Gene3D" id="3.30.420.40">
    <property type="match status" value="2"/>
</dbReference>
<feature type="domain" description="Gcp-like" evidence="1">
    <location>
        <begin position="39"/>
        <end position="146"/>
    </location>
</feature>
<organism evidence="2 3">
    <name type="scientific">Magnetofaba australis IT-1</name>
    <dbReference type="NCBI Taxonomy" id="1434232"/>
    <lineage>
        <taxon>Bacteria</taxon>
        <taxon>Pseudomonadati</taxon>
        <taxon>Pseudomonadota</taxon>
        <taxon>Magnetococcia</taxon>
        <taxon>Magnetococcales</taxon>
        <taxon>Magnetococcaceae</taxon>
        <taxon>Magnetofaba</taxon>
    </lineage>
</organism>
<gene>
    <name evidence="2" type="ORF">MAIT1_02461</name>
</gene>
<dbReference type="GO" id="GO:0006508">
    <property type="term" value="P:proteolysis"/>
    <property type="evidence" value="ECO:0007669"/>
    <property type="project" value="UniProtKB-KW"/>
</dbReference>
<dbReference type="AlphaFoldDB" id="A0A1Y2K5Q8"/>
<keyword evidence="3" id="KW-1185">Reference proteome</keyword>
<protein>
    <submittedName>
        <fullName evidence="2">Putative peptidase M22, glycoprotease</fullName>
    </submittedName>
</protein>
<sequence length="245" mass="25493">MSSNDPKQLILHTATPQGCVAVMAGQQLIASRVFDERGAHVTNLPDAVVALCGEAGWTLRDLDWVTCTIGPGAFAGARIALAYAKGLQTAWQTPIVPCDTLRALAMSAVEAPSGVIAALMDARRGELFGALYDFGVEPSSDAAPRELLPPCLLTPDAMQAAIAQAAPHDTEILLTGDGAPLLPAPLDSWTQNDTARGQVDPAALGRLGAALFSQGGGGTDPGLEPLYIRRSEAEENRLKALTEAS</sequence>
<comment type="caution">
    <text evidence="2">The sequence shown here is derived from an EMBL/GenBank/DDBJ whole genome shotgun (WGS) entry which is preliminary data.</text>
</comment>
<keyword evidence="2" id="KW-0378">Hydrolase</keyword>